<comment type="caution">
    <text evidence="2">The sequence shown here is derived from an EMBL/GenBank/DDBJ whole genome shotgun (WGS) entry which is preliminary data.</text>
</comment>
<reference evidence="2" key="1">
    <citation type="submission" date="2020-08" db="EMBL/GenBank/DDBJ databases">
        <title>Multicomponent nature underlies the extraordinary mechanical properties of spider dragline silk.</title>
        <authorList>
            <person name="Kono N."/>
            <person name="Nakamura H."/>
            <person name="Mori M."/>
            <person name="Yoshida Y."/>
            <person name="Ohtoshi R."/>
            <person name="Malay A.D."/>
            <person name="Moran D.A.P."/>
            <person name="Tomita M."/>
            <person name="Numata K."/>
            <person name="Arakawa K."/>
        </authorList>
    </citation>
    <scope>NUCLEOTIDE SEQUENCE</scope>
</reference>
<evidence type="ECO:0000313" key="3">
    <source>
        <dbReference type="Proteomes" id="UP000886998"/>
    </source>
</evidence>
<organism evidence="2 3">
    <name type="scientific">Trichonephila inaurata madagascariensis</name>
    <dbReference type="NCBI Taxonomy" id="2747483"/>
    <lineage>
        <taxon>Eukaryota</taxon>
        <taxon>Metazoa</taxon>
        <taxon>Ecdysozoa</taxon>
        <taxon>Arthropoda</taxon>
        <taxon>Chelicerata</taxon>
        <taxon>Arachnida</taxon>
        <taxon>Araneae</taxon>
        <taxon>Araneomorphae</taxon>
        <taxon>Entelegynae</taxon>
        <taxon>Araneoidea</taxon>
        <taxon>Nephilidae</taxon>
        <taxon>Trichonephila</taxon>
        <taxon>Trichonephila inaurata</taxon>
    </lineage>
</organism>
<evidence type="ECO:0000313" key="2">
    <source>
        <dbReference type="EMBL" id="GFY38476.1"/>
    </source>
</evidence>
<keyword evidence="3" id="KW-1185">Reference proteome</keyword>
<proteinExistence type="predicted"/>
<name>A0A8X7BNA6_9ARAC</name>
<accession>A0A8X7BNA6</accession>
<dbReference type="Proteomes" id="UP000886998">
    <property type="component" value="Unassembled WGS sequence"/>
</dbReference>
<feature type="region of interest" description="Disordered" evidence="1">
    <location>
        <begin position="1"/>
        <end position="21"/>
    </location>
</feature>
<protein>
    <submittedName>
        <fullName evidence="2">Uncharacterized protein</fullName>
    </submittedName>
</protein>
<gene>
    <name evidence="2" type="ORF">TNIN_10461</name>
</gene>
<dbReference type="AlphaFoldDB" id="A0A8X7BNA6"/>
<evidence type="ECO:0000256" key="1">
    <source>
        <dbReference type="SAM" id="MobiDB-lite"/>
    </source>
</evidence>
<sequence length="90" mass="10164">MDFYQQIRLDKPSRASSHKISKEKKNVFPLETTEDLGVKRIESAKTISDKWSQGVSYAQGEQEAKASRRSSLTWIPIEKATSPTLFFSAA</sequence>
<dbReference type="EMBL" id="BMAV01000874">
    <property type="protein sequence ID" value="GFY38476.1"/>
    <property type="molecule type" value="Genomic_DNA"/>
</dbReference>